<comment type="similarity">
    <text evidence="1">Belongs to the peptidase S9C family.</text>
</comment>
<evidence type="ECO:0000259" key="8">
    <source>
        <dbReference type="Pfam" id="PF00326"/>
    </source>
</evidence>
<gene>
    <name evidence="9" type="ORF">K437DRAFT_238726</name>
</gene>
<feature type="region of interest" description="Disordered" evidence="6">
    <location>
        <begin position="437"/>
        <end position="459"/>
    </location>
</feature>
<dbReference type="EMBL" id="JMSN01000088">
    <property type="protein sequence ID" value="KDN40688.1"/>
    <property type="molecule type" value="Genomic_DNA"/>
</dbReference>
<dbReference type="Proteomes" id="UP000027361">
    <property type="component" value="Unassembled WGS sequence"/>
</dbReference>
<dbReference type="STRING" id="1037660.A0A066VK46"/>
<organism evidence="9 10">
    <name type="scientific">Tilletiaria anomala (strain ATCC 24038 / CBS 436.72 / UBC 951)</name>
    <dbReference type="NCBI Taxonomy" id="1037660"/>
    <lineage>
        <taxon>Eukaryota</taxon>
        <taxon>Fungi</taxon>
        <taxon>Dikarya</taxon>
        <taxon>Basidiomycota</taxon>
        <taxon>Ustilaginomycotina</taxon>
        <taxon>Exobasidiomycetes</taxon>
        <taxon>Georgefischeriales</taxon>
        <taxon>Tilletiariaceae</taxon>
        <taxon>Tilletiaria</taxon>
    </lineage>
</organism>
<evidence type="ECO:0000256" key="2">
    <source>
        <dbReference type="ARBA" id="ARBA00022670"/>
    </source>
</evidence>
<dbReference type="PANTHER" id="PTHR42776">
    <property type="entry name" value="SERINE PEPTIDASE S9 FAMILY MEMBER"/>
    <property type="match status" value="1"/>
</dbReference>
<dbReference type="AlphaFoldDB" id="A0A066VK46"/>
<keyword evidence="10" id="KW-1185">Reference proteome</keyword>
<dbReference type="InParanoid" id="A0A066VK46"/>
<name>A0A066VK46_TILAU</name>
<protein>
    <recommendedName>
        <fullName evidence="5">Dipeptidyl-peptidase V</fullName>
    </recommendedName>
</protein>
<evidence type="ECO:0000256" key="3">
    <source>
        <dbReference type="ARBA" id="ARBA00022729"/>
    </source>
</evidence>
<keyword evidence="2" id="KW-0645">Protease</keyword>
<dbReference type="GeneID" id="25262986"/>
<dbReference type="OMA" id="EFGFNFK"/>
<evidence type="ECO:0000256" key="5">
    <source>
        <dbReference type="ARBA" id="ARBA00032829"/>
    </source>
</evidence>
<dbReference type="HOGENOM" id="CLU_008615_0_1_1"/>
<dbReference type="Gene3D" id="2.120.10.30">
    <property type="entry name" value="TolB, C-terminal domain"/>
    <property type="match status" value="1"/>
</dbReference>
<dbReference type="SUPFAM" id="SSF82171">
    <property type="entry name" value="DPP6 N-terminal domain-like"/>
    <property type="match status" value="1"/>
</dbReference>
<evidence type="ECO:0000313" key="9">
    <source>
        <dbReference type="EMBL" id="KDN40688.1"/>
    </source>
</evidence>
<evidence type="ECO:0000313" key="10">
    <source>
        <dbReference type="Proteomes" id="UP000027361"/>
    </source>
</evidence>
<dbReference type="PANTHER" id="PTHR42776:SF13">
    <property type="entry name" value="DIPEPTIDYL-PEPTIDASE 5"/>
    <property type="match status" value="1"/>
</dbReference>
<comment type="caution">
    <text evidence="9">The sequence shown here is derived from an EMBL/GenBank/DDBJ whole genome shotgun (WGS) entry which is preliminary data.</text>
</comment>
<dbReference type="OrthoDB" id="416344at2759"/>
<accession>A0A066VK46</accession>
<dbReference type="FunCoup" id="A0A066VK46">
    <property type="interactions" value="16"/>
</dbReference>
<dbReference type="Gene3D" id="3.40.50.1820">
    <property type="entry name" value="alpha/beta hydrolase"/>
    <property type="match status" value="1"/>
</dbReference>
<evidence type="ECO:0000256" key="6">
    <source>
        <dbReference type="SAM" id="MobiDB-lite"/>
    </source>
</evidence>
<evidence type="ECO:0000256" key="4">
    <source>
        <dbReference type="ARBA" id="ARBA00022801"/>
    </source>
</evidence>
<evidence type="ECO:0000256" key="7">
    <source>
        <dbReference type="SAM" id="SignalP"/>
    </source>
</evidence>
<reference evidence="9 10" key="1">
    <citation type="submission" date="2014-05" db="EMBL/GenBank/DDBJ databases">
        <title>Draft genome sequence of a rare smut relative, Tilletiaria anomala UBC 951.</title>
        <authorList>
            <consortium name="DOE Joint Genome Institute"/>
            <person name="Toome M."/>
            <person name="Kuo A."/>
            <person name="Henrissat B."/>
            <person name="Lipzen A."/>
            <person name="Tritt A."/>
            <person name="Yoshinaga Y."/>
            <person name="Zane M."/>
            <person name="Barry K."/>
            <person name="Grigoriev I.V."/>
            <person name="Spatafora J.W."/>
            <person name="Aimea M.C."/>
        </authorList>
    </citation>
    <scope>NUCLEOTIDE SEQUENCE [LARGE SCALE GENOMIC DNA]</scope>
    <source>
        <strain evidence="9 10">UBC 951</strain>
    </source>
</reference>
<dbReference type="InterPro" id="IPR011042">
    <property type="entry name" value="6-blade_b-propeller_TolB-like"/>
</dbReference>
<dbReference type="InterPro" id="IPR001375">
    <property type="entry name" value="Peptidase_S9_cat"/>
</dbReference>
<keyword evidence="3 7" id="KW-0732">Signal</keyword>
<sequence length="776" mass="85822">MRLLKLLMLLASANADARVGTAERGVLTPERMLSAPRPGSSVASPSGMLAVVGTSTYDADSETTKKALHLVHVPASSHDDVGPIQTIVHNTTAGFFLSNSEVVYVLENAETSEQHLFYKDISRFSGGNLADAGASDAGIHIGTFPAPVENIKAVHSSDASSATLVFSATVYDVDGDLSKVREHDESPEEELWQEVKVYDNAMVRHWDRFVSPHKRSQLFSVELKRDQENKWAFASEFRNLLRGTKLEAPIPPFGGADDFHVSAEWVVWTSKDLDLPNAWHTKTNIYVAPLKGGAAPVELSSGTHGAISSPVFNRDGTQLAWLQMAIDGFESDRRQIVLYNLSFNEARDLKKGRQNFVLPGWDRSPTKLHFSYDGKKLLALAEEEEHEKVFEIELSDTEGEPSVLIDAVGVSSLQVLPGGRFLVTGSTLQSLPEVYVQEHGSDGEHSPLKGKQRQPSGPHLRKLTHFNDALADVEFGPKPQQFSYSGANGRPAYGWIHFPAGFDASKARKHSYALKVLIHGGPEGCWSNSWSTRWNPEVFAASTPEGDAAGQGSIVITLDPAGSTSFGQAYQEEILNNWGGSPYQDIIAGVQYILNVYDQIDPERIVAAGASYGGYMINWLQGHNHNGLFKGLVNHDGVFSTLDTFFSTDELYFPEHEYSGTPWEQREAYERWNPVNHLANWNTPMLVVHGAKDYRLTEAQGLSAFNVLQRRGVPSRFLHFAEENHWVRNPRNSRIWHSEVLGWLNQWAGKNSAAVKGDKPADALVYEQAQQLVIQQ</sequence>
<dbReference type="SUPFAM" id="SSF53474">
    <property type="entry name" value="alpha/beta-Hydrolases"/>
    <property type="match status" value="1"/>
</dbReference>
<dbReference type="Pfam" id="PF00326">
    <property type="entry name" value="Peptidase_S9"/>
    <property type="match status" value="1"/>
</dbReference>
<dbReference type="GO" id="GO:0004252">
    <property type="term" value="F:serine-type endopeptidase activity"/>
    <property type="evidence" value="ECO:0007669"/>
    <property type="project" value="TreeGrafter"/>
</dbReference>
<dbReference type="RefSeq" id="XP_013241465.1">
    <property type="nucleotide sequence ID" value="XM_013386011.1"/>
</dbReference>
<dbReference type="GO" id="GO:0006508">
    <property type="term" value="P:proteolysis"/>
    <property type="evidence" value="ECO:0007669"/>
    <property type="project" value="UniProtKB-KW"/>
</dbReference>
<proteinExistence type="inferred from homology"/>
<keyword evidence="4" id="KW-0378">Hydrolase</keyword>
<feature type="domain" description="Peptidase S9 prolyl oligopeptidase catalytic" evidence="8">
    <location>
        <begin position="531"/>
        <end position="750"/>
    </location>
</feature>
<evidence type="ECO:0000256" key="1">
    <source>
        <dbReference type="ARBA" id="ARBA00010040"/>
    </source>
</evidence>
<dbReference type="InterPro" id="IPR029058">
    <property type="entry name" value="AB_hydrolase_fold"/>
</dbReference>
<feature type="signal peptide" evidence="7">
    <location>
        <begin position="1"/>
        <end position="15"/>
    </location>
</feature>
<dbReference type="FunFam" id="3.40.50.1820:FF:000028">
    <property type="entry name" value="S9 family peptidase"/>
    <property type="match status" value="1"/>
</dbReference>
<feature type="chain" id="PRO_5013357073" description="Dipeptidyl-peptidase V" evidence="7">
    <location>
        <begin position="16"/>
        <end position="776"/>
    </location>
</feature>